<keyword evidence="2" id="KW-1185">Reference proteome</keyword>
<gene>
    <name evidence="1" type="ORF">Y1Q_0010642</name>
</gene>
<organism evidence="1 2">
    <name type="scientific">Alligator mississippiensis</name>
    <name type="common">American alligator</name>
    <dbReference type="NCBI Taxonomy" id="8496"/>
    <lineage>
        <taxon>Eukaryota</taxon>
        <taxon>Metazoa</taxon>
        <taxon>Chordata</taxon>
        <taxon>Craniata</taxon>
        <taxon>Vertebrata</taxon>
        <taxon>Euteleostomi</taxon>
        <taxon>Archelosauria</taxon>
        <taxon>Archosauria</taxon>
        <taxon>Crocodylia</taxon>
        <taxon>Alligatoridae</taxon>
        <taxon>Alligatorinae</taxon>
        <taxon>Alligator</taxon>
    </lineage>
</organism>
<comment type="caution">
    <text evidence="1">The sequence shown here is derived from an EMBL/GenBank/DDBJ whole genome shotgun (WGS) entry which is preliminary data.</text>
</comment>
<evidence type="ECO:0000313" key="1">
    <source>
        <dbReference type="EMBL" id="KYO20047.1"/>
    </source>
</evidence>
<evidence type="ECO:0000313" key="2">
    <source>
        <dbReference type="Proteomes" id="UP000050525"/>
    </source>
</evidence>
<proteinExistence type="predicted"/>
<name>A0A151M6D9_ALLMI</name>
<sequence length="115" mass="11965">MQVADSQPAVGVVATRLCLQGLVTLPALGAERPASASASSSANCCELLLIPAFGPGLELVTPKRGKLLPCQGLALLVIFCRDGISGAEQKNPTLNNRKSSGFSYFTVLPPVFSYS</sequence>
<accession>A0A151M6D9</accession>
<reference evidence="1 2" key="1">
    <citation type="journal article" date="2012" name="Genome Biol.">
        <title>Sequencing three crocodilian genomes to illuminate the evolution of archosaurs and amniotes.</title>
        <authorList>
            <person name="St John J.A."/>
            <person name="Braun E.L."/>
            <person name="Isberg S.R."/>
            <person name="Miles L.G."/>
            <person name="Chong A.Y."/>
            <person name="Gongora J."/>
            <person name="Dalzell P."/>
            <person name="Moran C."/>
            <person name="Bed'hom B."/>
            <person name="Abzhanov A."/>
            <person name="Burgess S.C."/>
            <person name="Cooksey A.M."/>
            <person name="Castoe T.A."/>
            <person name="Crawford N.G."/>
            <person name="Densmore L.D."/>
            <person name="Drew J.C."/>
            <person name="Edwards S.V."/>
            <person name="Faircloth B.C."/>
            <person name="Fujita M.K."/>
            <person name="Greenwold M.J."/>
            <person name="Hoffmann F.G."/>
            <person name="Howard J.M."/>
            <person name="Iguchi T."/>
            <person name="Janes D.E."/>
            <person name="Khan S.Y."/>
            <person name="Kohno S."/>
            <person name="de Koning A.J."/>
            <person name="Lance S.L."/>
            <person name="McCarthy F.M."/>
            <person name="McCormack J.E."/>
            <person name="Merchant M.E."/>
            <person name="Peterson D.G."/>
            <person name="Pollock D.D."/>
            <person name="Pourmand N."/>
            <person name="Raney B.J."/>
            <person name="Roessler K.A."/>
            <person name="Sanford J.R."/>
            <person name="Sawyer R.H."/>
            <person name="Schmidt C.J."/>
            <person name="Triplett E.W."/>
            <person name="Tuberville T.D."/>
            <person name="Venegas-Anaya M."/>
            <person name="Howard J.T."/>
            <person name="Jarvis E.D."/>
            <person name="Guillette L.J.Jr."/>
            <person name="Glenn T.C."/>
            <person name="Green R.E."/>
            <person name="Ray D.A."/>
        </authorList>
    </citation>
    <scope>NUCLEOTIDE SEQUENCE [LARGE SCALE GENOMIC DNA]</scope>
    <source>
        <strain evidence="1">KSC_2009_1</strain>
    </source>
</reference>
<dbReference type="AlphaFoldDB" id="A0A151M6D9"/>
<dbReference type="Proteomes" id="UP000050525">
    <property type="component" value="Unassembled WGS sequence"/>
</dbReference>
<dbReference type="EMBL" id="AKHW03006437">
    <property type="protein sequence ID" value="KYO20047.1"/>
    <property type="molecule type" value="Genomic_DNA"/>
</dbReference>
<protein>
    <submittedName>
        <fullName evidence="1">Uncharacterized protein</fullName>
    </submittedName>
</protein>